<comment type="caution">
    <text evidence="2">The sequence shown here is derived from an EMBL/GenBank/DDBJ whole genome shotgun (WGS) entry which is preliminary data.</text>
</comment>
<dbReference type="PANTHER" id="PTHR43130">
    <property type="entry name" value="ARAC-FAMILY TRANSCRIPTIONAL REGULATOR"/>
    <property type="match status" value="1"/>
</dbReference>
<dbReference type="Proteomes" id="UP001174936">
    <property type="component" value="Unassembled WGS sequence"/>
</dbReference>
<dbReference type="PANTHER" id="PTHR43130:SF3">
    <property type="entry name" value="HTH-TYPE TRANSCRIPTIONAL REGULATOR RV1931C"/>
    <property type="match status" value="1"/>
</dbReference>
<evidence type="ECO:0000313" key="3">
    <source>
        <dbReference type="Proteomes" id="UP001174936"/>
    </source>
</evidence>
<keyword evidence="3" id="KW-1185">Reference proteome</keyword>
<dbReference type="InterPro" id="IPR002818">
    <property type="entry name" value="DJ-1/PfpI"/>
</dbReference>
<name>A0AA39Y292_9PEZI</name>
<dbReference type="InterPro" id="IPR029062">
    <property type="entry name" value="Class_I_gatase-like"/>
</dbReference>
<accession>A0AA39Y292</accession>
<dbReference type="InterPro" id="IPR052158">
    <property type="entry name" value="INH-QAR"/>
</dbReference>
<proteinExistence type="predicted"/>
<dbReference type="EMBL" id="JAULSV010000005">
    <property type="protein sequence ID" value="KAK0644669.1"/>
    <property type="molecule type" value="Genomic_DNA"/>
</dbReference>
<dbReference type="AlphaFoldDB" id="A0AA39Y292"/>
<dbReference type="Pfam" id="PF01965">
    <property type="entry name" value="DJ-1_PfpI"/>
    <property type="match status" value="1"/>
</dbReference>
<evidence type="ECO:0000259" key="1">
    <source>
        <dbReference type="Pfam" id="PF01965"/>
    </source>
</evidence>
<dbReference type="Gene3D" id="3.40.50.880">
    <property type="match status" value="1"/>
</dbReference>
<dbReference type="SUPFAM" id="SSF52317">
    <property type="entry name" value="Class I glutamine amidotransferase-like"/>
    <property type="match status" value="1"/>
</dbReference>
<gene>
    <name evidence="2" type="ORF">B0T16DRAFT_430704</name>
</gene>
<reference evidence="2" key="1">
    <citation type="submission" date="2023-06" db="EMBL/GenBank/DDBJ databases">
        <title>Genome-scale phylogeny and comparative genomics of the fungal order Sordariales.</title>
        <authorList>
            <consortium name="Lawrence Berkeley National Laboratory"/>
            <person name="Hensen N."/>
            <person name="Bonometti L."/>
            <person name="Westerberg I."/>
            <person name="Brannstrom I.O."/>
            <person name="Guillou S."/>
            <person name="Cros-Aarteil S."/>
            <person name="Calhoun S."/>
            <person name="Haridas S."/>
            <person name="Kuo A."/>
            <person name="Mondo S."/>
            <person name="Pangilinan J."/>
            <person name="Riley R."/>
            <person name="Labutti K."/>
            <person name="Andreopoulos B."/>
            <person name="Lipzen A."/>
            <person name="Chen C."/>
            <person name="Yanf M."/>
            <person name="Daum C."/>
            <person name="Ng V."/>
            <person name="Clum A."/>
            <person name="Steindorff A."/>
            <person name="Ohm R."/>
            <person name="Martin F."/>
            <person name="Silar P."/>
            <person name="Natvig D."/>
            <person name="Lalanne C."/>
            <person name="Gautier V."/>
            <person name="Ament-Velasquez S.L."/>
            <person name="Kruys A."/>
            <person name="Hutchinson M.I."/>
            <person name="Powell A.J."/>
            <person name="Barry K."/>
            <person name="Miller A.N."/>
            <person name="Grigoriev I.V."/>
            <person name="Debuchy R."/>
            <person name="Gladieux P."/>
            <person name="Thoren M.H."/>
            <person name="Johannesson H."/>
        </authorList>
    </citation>
    <scope>NUCLEOTIDE SEQUENCE</scope>
    <source>
        <strain evidence="2">SMH2532-1</strain>
    </source>
</reference>
<protein>
    <submittedName>
        <fullName evidence="2">ThiJ/PfpI family protein</fullName>
    </submittedName>
</protein>
<evidence type="ECO:0000313" key="2">
    <source>
        <dbReference type="EMBL" id="KAK0644669.1"/>
    </source>
</evidence>
<sequence>MASSKNILLVLFPGFNTLDMNGPYEVLRKTKGGDLFKITVAAESEITTSCEGVHVKRDIPLDDALISRLADYDILVIPGGTPEPVDAQVAQIGGPFLNLLLAFSRLQSAGTADGKHGRVLLSICTGAIFLGALGVFNNLFCTTHWGSYDRLKTHVRVAAAQSAGSAPGTVVASRFVDAGVNANGLRIISSGGVSCGIDASLYIVKLFADEEVAKAVAQQLDYAWRKTEGFVVL</sequence>
<organism evidence="2 3">
    <name type="scientific">Cercophora newfieldiana</name>
    <dbReference type="NCBI Taxonomy" id="92897"/>
    <lineage>
        <taxon>Eukaryota</taxon>
        <taxon>Fungi</taxon>
        <taxon>Dikarya</taxon>
        <taxon>Ascomycota</taxon>
        <taxon>Pezizomycotina</taxon>
        <taxon>Sordariomycetes</taxon>
        <taxon>Sordariomycetidae</taxon>
        <taxon>Sordariales</taxon>
        <taxon>Lasiosphaeriaceae</taxon>
        <taxon>Cercophora</taxon>
    </lineage>
</organism>
<feature type="domain" description="DJ-1/PfpI" evidence="1">
    <location>
        <begin position="5"/>
        <end position="159"/>
    </location>
</feature>